<keyword evidence="2" id="KW-1185">Reference proteome</keyword>
<accession>A0AAD7WXX6</accession>
<dbReference type="Proteomes" id="UP001221898">
    <property type="component" value="Unassembled WGS sequence"/>
</dbReference>
<name>A0AAD7WXX6_9TELE</name>
<reference evidence="1" key="1">
    <citation type="journal article" date="2023" name="Science">
        <title>Genome structures resolve the early diversification of teleost fishes.</title>
        <authorList>
            <person name="Parey E."/>
            <person name="Louis A."/>
            <person name="Montfort J."/>
            <person name="Bouchez O."/>
            <person name="Roques C."/>
            <person name="Iampietro C."/>
            <person name="Lluch J."/>
            <person name="Castinel A."/>
            <person name="Donnadieu C."/>
            <person name="Desvignes T."/>
            <person name="Floi Bucao C."/>
            <person name="Jouanno E."/>
            <person name="Wen M."/>
            <person name="Mejri S."/>
            <person name="Dirks R."/>
            <person name="Jansen H."/>
            <person name="Henkel C."/>
            <person name="Chen W.J."/>
            <person name="Zahm M."/>
            <person name="Cabau C."/>
            <person name="Klopp C."/>
            <person name="Thompson A.W."/>
            <person name="Robinson-Rechavi M."/>
            <person name="Braasch I."/>
            <person name="Lecointre G."/>
            <person name="Bobe J."/>
            <person name="Postlethwait J.H."/>
            <person name="Berthelot C."/>
            <person name="Roest Crollius H."/>
            <person name="Guiguen Y."/>
        </authorList>
    </citation>
    <scope>NUCLEOTIDE SEQUENCE</scope>
    <source>
        <strain evidence="1">NC1722</strain>
    </source>
</reference>
<sequence length="126" mass="14123">MILRELDTDRQVGLAVHQWLRGDKDRGDELKELSRRDILSGWLDAYQDDGCTEGELLVRGVDWLFSLSGSDIESTEGPVQATLTVFGEKGHKKLPLQVIRPTLQIKESAMGKFYASQTSIQSQAVF</sequence>
<gene>
    <name evidence="1" type="ORF">AAFF_G00092880</name>
</gene>
<evidence type="ECO:0000313" key="1">
    <source>
        <dbReference type="EMBL" id="KAJ8413292.1"/>
    </source>
</evidence>
<evidence type="ECO:0000313" key="2">
    <source>
        <dbReference type="Proteomes" id="UP001221898"/>
    </source>
</evidence>
<proteinExistence type="predicted"/>
<dbReference type="EMBL" id="JAINUG010000016">
    <property type="protein sequence ID" value="KAJ8413292.1"/>
    <property type="molecule type" value="Genomic_DNA"/>
</dbReference>
<dbReference type="AlphaFoldDB" id="A0AAD7WXX6"/>
<protein>
    <submittedName>
        <fullName evidence="1">Uncharacterized protein</fullName>
    </submittedName>
</protein>
<comment type="caution">
    <text evidence="1">The sequence shown here is derived from an EMBL/GenBank/DDBJ whole genome shotgun (WGS) entry which is preliminary data.</text>
</comment>
<organism evidence="1 2">
    <name type="scientific">Aldrovandia affinis</name>
    <dbReference type="NCBI Taxonomy" id="143900"/>
    <lineage>
        <taxon>Eukaryota</taxon>
        <taxon>Metazoa</taxon>
        <taxon>Chordata</taxon>
        <taxon>Craniata</taxon>
        <taxon>Vertebrata</taxon>
        <taxon>Euteleostomi</taxon>
        <taxon>Actinopterygii</taxon>
        <taxon>Neopterygii</taxon>
        <taxon>Teleostei</taxon>
        <taxon>Notacanthiformes</taxon>
        <taxon>Halosauridae</taxon>
        <taxon>Aldrovandia</taxon>
    </lineage>
</organism>